<dbReference type="SFLD" id="SFLDG01095">
    <property type="entry name" value="Uncharacterised_Radical_SAM_Su"/>
    <property type="match status" value="1"/>
</dbReference>
<keyword evidence="2" id="KW-0949">S-adenosyl-L-methionine</keyword>
<dbReference type="KEGG" id="afg:AFULGI_00014210"/>
<evidence type="ECO:0000259" key="6">
    <source>
        <dbReference type="PROSITE" id="PS51918"/>
    </source>
</evidence>
<dbReference type="InterPro" id="IPR007197">
    <property type="entry name" value="rSAM"/>
</dbReference>
<dbReference type="GO" id="GO:0003824">
    <property type="term" value="F:catalytic activity"/>
    <property type="evidence" value="ECO:0007669"/>
    <property type="project" value="InterPro"/>
</dbReference>
<keyword evidence="3" id="KW-0479">Metal-binding</keyword>
<dbReference type="RefSeq" id="WP_048095634.1">
    <property type="nucleotide sequence ID" value="NZ_CP006577.1"/>
</dbReference>
<dbReference type="SFLD" id="SFLDS00029">
    <property type="entry name" value="Radical_SAM"/>
    <property type="match status" value="1"/>
</dbReference>
<evidence type="ECO:0000256" key="5">
    <source>
        <dbReference type="ARBA" id="ARBA00023014"/>
    </source>
</evidence>
<evidence type="ECO:0000313" key="7">
    <source>
        <dbReference type="EMBL" id="AIG98190.1"/>
    </source>
</evidence>
<dbReference type="SUPFAM" id="SSF102114">
    <property type="entry name" value="Radical SAM enzymes"/>
    <property type="match status" value="1"/>
</dbReference>
<dbReference type="GO" id="GO:0051536">
    <property type="term" value="F:iron-sulfur cluster binding"/>
    <property type="evidence" value="ECO:0007669"/>
    <property type="project" value="UniProtKB-KW"/>
</dbReference>
<dbReference type="SMART" id="SM00729">
    <property type="entry name" value="Elp3"/>
    <property type="match status" value="1"/>
</dbReference>
<keyword evidence="5" id="KW-0411">Iron-sulfur</keyword>
<comment type="cofactor">
    <cofactor evidence="1">
        <name>[4Fe-4S] cluster</name>
        <dbReference type="ChEBI" id="CHEBI:49883"/>
    </cofactor>
</comment>
<evidence type="ECO:0000256" key="1">
    <source>
        <dbReference type="ARBA" id="ARBA00001966"/>
    </source>
</evidence>
<dbReference type="EMBL" id="CP006577">
    <property type="protein sequence ID" value="AIG98190.1"/>
    <property type="molecule type" value="Genomic_DNA"/>
</dbReference>
<dbReference type="PROSITE" id="PS51918">
    <property type="entry name" value="RADICAL_SAM"/>
    <property type="match status" value="1"/>
</dbReference>
<dbReference type="Gene3D" id="3.20.20.70">
    <property type="entry name" value="Aldolase class I"/>
    <property type="match status" value="1"/>
</dbReference>
<sequence>MRYEEPVFRPPSEAFSLIVQATIGCSWNRCTFCGMYKIKKFRVRDIEEVKEDFRLAKEIYGDVGRVFLADGNALAADTDYLIEIADYANKLFNLERISCYATPQDILEKSKEELKEIRNAGIKLLYVGIESGDDEILERIKKGVSSDEIAEACMKAHECGFELSVTVLTGIGGKERSYENARNTARLLNRISPKYTGVLTYIPVPNTPLYVKIKRGEFLLPNPLENLLELRWMVERIEARTIFRCNHASNYLPLKGTLPEDREKLLKAIDYAIAHPEVLKPEWLRGL</sequence>
<dbReference type="HOGENOM" id="CLU_044464_1_0_2"/>
<gene>
    <name evidence="7" type="ORF">AFULGI_00014210</name>
</gene>
<dbReference type="GO" id="GO:0046872">
    <property type="term" value="F:metal ion binding"/>
    <property type="evidence" value="ECO:0007669"/>
    <property type="project" value="UniProtKB-KW"/>
</dbReference>
<feature type="domain" description="Radical SAM core" evidence="6">
    <location>
        <begin position="9"/>
        <end position="246"/>
    </location>
</feature>
<evidence type="ECO:0000313" key="8">
    <source>
        <dbReference type="Proteomes" id="UP000028501"/>
    </source>
</evidence>
<evidence type="ECO:0000256" key="2">
    <source>
        <dbReference type="ARBA" id="ARBA00022691"/>
    </source>
</evidence>
<reference evidence="7 8" key="1">
    <citation type="submission" date="2013-07" db="EMBL/GenBank/DDBJ databases">
        <title>Genome of Archaeoglobus fulgidus.</title>
        <authorList>
            <person name="Fiebig A."/>
            <person name="Birkeland N.-K."/>
        </authorList>
    </citation>
    <scope>NUCLEOTIDE SEQUENCE [LARGE SCALE GENOMIC DNA]</scope>
    <source>
        <strain evidence="7 8">DSM 8774</strain>
    </source>
</reference>
<dbReference type="AlphaFoldDB" id="A0A075WCQ8"/>
<dbReference type="PANTHER" id="PTHR43409:SF4">
    <property type="entry name" value="RADICAL SAM SUPERFAMILY PROTEIN"/>
    <property type="match status" value="1"/>
</dbReference>
<protein>
    <submittedName>
        <fullName evidence="7">Fe-S oxidoreductase</fullName>
    </submittedName>
</protein>
<dbReference type="InterPro" id="IPR006638">
    <property type="entry name" value="Elp3/MiaA/NifB-like_rSAM"/>
</dbReference>
<dbReference type="SFLD" id="SFLDG01082">
    <property type="entry name" value="B12-binding_domain_containing"/>
    <property type="match status" value="1"/>
</dbReference>
<dbReference type="PANTHER" id="PTHR43409">
    <property type="entry name" value="ANAEROBIC MAGNESIUM-PROTOPORPHYRIN IX MONOMETHYL ESTER CYCLASE-RELATED"/>
    <property type="match status" value="1"/>
</dbReference>
<name>A0A075WCQ8_ARCFL</name>
<organism evidence="7 8">
    <name type="scientific">Archaeoglobus fulgidus DSM 8774</name>
    <dbReference type="NCBI Taxonomy" id="1344584"/>
    <lineage>
        <taxon>Archaea</taxon>
        <taxon>Methanobacteriati</taxon>
        <taxon>Methanobacteriota</taxon>
        <taxon>Archaeoglobi</taxon>
        <taxon>Archaeoglobales</taxon>
        <taxon>Archaeoglobaceae</taxon>
        <taxon>Archaeoglobus</taxon>
    </lineage>
</organism>
<dbReference type="Proteomes" id="UP000028501">
    <property type="component" value="Chromosome"/>
</dbReference>
<dbReference type="GeneID" id="24794922"/>
<dbReference type="InterPro" id="IPR058240">
    <property type="entry name" value="rSAM_sf"/>
</dbReference>
<dbReference type="CDD" id="cd01335">
    <property type="entry name" value="Radical_SAM"/>
    <property type="match status" value="1"/>
</dbReference>
<evidence type="ECO:0000256" key="3">
    <source>
        <dbReference type="ARBA" id="ARBA00022723"/>
    </source>
</evidence>
<dbReference type="PROSITE" id="PS51257">
    <property type="entry name" value="PROKAR_LIPOPROTEIN"/>
    <property type="match status" value="1"/>
</dbReference>
<evidence type="ECO:0000256" key="4">
    <source>
        <dbReference type="ARBA" id="ARBA00023004"/>
    </source>
</evidence>
<keyword evidence="4" id="KW-0408">Iron</keyword>
<proteinExistence type="predicted"/>
<dbReference type="Pfam" id="PF04055">
    <property type="entry name" value="Radical_SAM"/>
    <property type="match status" value="1"/>
</dbReference>
<dbReference type="InterPro" id="IPR013785">
    <property type="entry name" value="Aldolase_TIM"/>
</dbReference>
<accession>A0A075WCQ8</accession>
<dbReference type="InterPro" id="IPR051198">
    <property type="entry name" value="BchE-like"/>
</dbReference>